<accession>A0AAV4JIA9</accession>
<sequence length="97" mass="10860">MSHIMNNGLAADICLDYRLTSVNTADLSRPAFSRIIDHTQYNQTGFVQTQSGFRFPRPAACLSGTSREAKIYPPVRDLNEAILGISDWEHLAENCIF</sequence>
<reference evidence="1 2" key="1">
    <citation type="journal article" date="2021" name="Elife">
        <title>Chloroplast acquisition without the gene transfer in kleptoplastic sea slugs, Plakobranchus ocellatus.</title>
        <authorList>
            <person name="Maeda T."/>
            <person name="Takahashi S."/>
            <person name="Yoshida T."/>
            <person name="Shimamura S."/>
            <person name="Takaki Y."/>
            <person name="Nagai Y."/>
            <person name="Toyoda A."/>
            <person name="Suzuki Y."/>
            <person name="Arimoto A."/>
            <person name="Ishii H."/>
            <person name="Satoh N."/>
            <person name="Nishiyama T."/>
            <person name="Hasebe M."/>
            <person name="Maruyama T."/>
            <person name="Minagawa J."/>
            <person name="Obokata J."/>
            <person name="Shigenobu S."/>
        </authorList>
    </citation>
    <scope>NUCLEOTIDE SEQUENCE [LARGE SCALE GENOMIC DNA]</scope>
</reference>
<organism evidence="1 2">
    <name type="scientific">Elysia marginata</name>
    <dbReference type="NCBI Taxonomy" id="1093978"/>
    <lineage>
        <taxon>Eukaryota</taxon>
        <taxon>Metazoa</taxon>
        <taxon>Spiralia</taxon>
        <taxon>Lophotrochozoa</taxon>
        <taxon>Mollusca</taxon>
        <taxon>Gastropoda</taxon>
        <taxon>Heterobranchia</taxon>
        <taxon>Euthyneura</taxon>
        <taxon>Panpulmonata</taxon>
        <taxon>Sacoglossa</taxon>
        <taxon>Placobranchoidea</taxon>
        <taxon>Plakobranchidae</taxon>
        <taxon>Elysia</taxon>
    </lineage>
</organism>
<comment type="caution">
    <text evidence="1">The sequence shown here is derived from an EMBL/GenBank/DDBJ whole genome shotgun (WGS) entry which is preliminary data.</text>
</comment>
<gene>
    <name evidence="1" type="ORF">ElyMa_003331900</name>
</gene>
<dbReference type="Proteomes" id="UP000762676">
    <property type="component" value="Unassembled WGS sequence"/>
</dbReference>
<name>A0AAV4JIA9_9GAST</name>
<dbReference type="EMBL" id="BMAT01006857">
    <property type="protein sequence ID" value="GFS21161.1"/>
    <property type="molecule type" value="Genomic_DNA"/>
</dbReference>
<keyword evidence="2" id="KW-1185">Reference proteome</keyword>
<dbReference type="AlphaFoldDB" id="A0AAV4JIA9"/>
<evidence type="ECO:0000313" key="2">
    <source>
        <dbReference type="Proteomes" id="UP000762676"/>
    </source>
</evidence>
<evidence type="ECO:0000313" key="1">
    <source>
        <dbReference type="EMBL" id="GFS21161.1"/>
    </source>
</evidence>
<protein>
    <submittedName>
        <fullName evidence="1">Uncharacterized protein</fullName>
    </submittedName>
</protein>
<proteinExistence type="predicted"/>